<comment type="caution">
    <text evidence="1">The sequence shown here is derived from an EMBL/GenBank/DDBJ whole genome shotgun (WGS) entry which is preliminary data.</text>
</comment>
<keyword evidence="2" id="KW-1185">Reference proteome</keyword>
<protein>
    <submittedName>
        <fullName evidence="1">Uncharacterized protein</fullName>
    </submittedName>
</protein>
<evidence type="ECO:0000313" key="2">
    <source>
        <dbReference type="Proteomes" id="UP001281003"/>
    </source>
</evidence>
<dbReference type="AlphaFoldDB" id="A0AAE0PKX8"/>
<reference evidence="1" key="1">
    <citation type="journal article" date="2023" name="Mol. Phylogenet. Evol.">
        <title>Genome-scale phylogeny and comparative genomics of the fungal order Sordariales.</title>
        <authorList>
            <person name="Hensen N."/>
            <person name="Bonometti L."/>
            <person name="Westerberg I."/>
            <person name="Brannstrom I.O."/>
            <person name="Guillou S."/>
            <person name="Cros-Aarteil S."/>
            <person name="Calhoun S."/>
            <person name="Haridas S."/>
            <person name="Kuo A."/>
            <person name="Mondo S."/>
            <person name="Pangilinan J."/>
            <person name="Riley R."/>
            <person name="LaButti K."/>
            <person name="Andreopoulos B."/>
            <person name="Lipzen A."/>
            <person name="Chen C."/>
            <person name="Yan M."/>
            <person name="Daum C."/>
            <person name="Ng V."/>
            <person name="Clum A."/>
            <person name="Steindorff A."/>
            <person name="Ohm R.A."/>
            <person name="Martin F."/>
            <person name="Silar P."/>
            <person name="Natvig D.O."/>
            <person name="Lalanne C."/>
            <person name="Gautier V."/>
            <person name="Ament-Velasquez S.L."/>
            <person name="Kruys A."/>
            <person name="Hutchinson M.I."/>
            <person name="Powell A.J."/>
            <person name="Barry K."/>
            <person name="Miller A.N."/>
            <person name="Grigoriev I.V."/>
            <person name="Debuchy R."/>
            <person name="Gladieux P."/>
            <person name="Hiltunen Thoren M."/>
            <person name="Johannesson H."/>
        </authorList>
    </citation>
    <scope>NUCLEOTIDE SEQUENCE</scope>
    <source>
        <strain evidence="1">FGSC 1904</strain>
    </source>
</reference>
<organism evidence="1 2">
    <name type="scientific">Sordaria brevicollis</name>
    <dbReference type="NCBI Taxonomy" id="83679"/>
    <lineage>
        <taxon>Eukaryota</taxon>
        <taxon>Fungi</taxon>
        <taxon>Dikarya</taxon>
        <taxon>Ascomycota</taxon>
        <taxon>Pezizomycotina</taxon>
        <taxon>Sordariomycetes</taxon>
        <taxon>Sordariomycetidae</taxon>
        <taxon>Sordariales</taxon>
        <taxon>Sordariaceae</taxon>
        <taxon>Sordaria</taxon>
    </lineage>
</organism>
<reference evidence="1" key="2">
    <citation type="submission" date="2023-07" db="EMBL/GenBank/DDBJ databases">
        <authorList>
            <consortium name="Lawrence Berkeley National Laboratory"/>
            <person name="Haridas S."/>
            <person name="Hensen N."/>
            <person name="Bonometti L."/>
            <person name="Westerberg I."/>
            <person name="Brannstrom I.O."/>
            <person name="Guillou S."/>
            <person name="Cros-Aarteil S."/>
            <person name="Calhoun S."/>
            <person name="Kuo A."/>
            <person name="Mondo S."/>
            <person name="Pangilinan J."/>
            <person name="Riley R."/>
            <person name="LaButti K."/>
            <person name="Andreopoulos B."/>
            <person name="Lipzen A."/>
            <person name="Chen C."/>
            <person name="Yanf M."/>
            <person name="Daum C."/>
            <person name="Ng V."/>
            <person name="Clum A."/>
            <person name="Steindorff A."/>
            <person name="Ohm R."/>
            <person name="Martin F."/>
            <person name="Silar P."/>
            <person name="Natvig D."/>
            <person name="Lalanne C."/>
            <person name="Gautier V."/>
            <person name="Ament-velasquez S.L."/>
            <person name="Kruys A."/>
            <person name="Hutchinson M.I."/>
            <person name="Powell A.J."/>
            <person name="Barry K."/>
            <person name="Miller A.N."/>
            <person name="Grigoriev I.V."/>
            <person name="Debuchy R."/>
            <person name="Gladieux P."/>
            <person name="Thoren M.H."/>
            <person name="Johannesson H."/>
        </authorList>
    </citation>
    <scope>NUCLEOTIDE SEQUENCE</scope>
    <source>
        <strain evidence="1">FGSC 1904</strain>
    </source>
</reference>
<dbReference type="Proteomes" id="UP001281003">
    <property type="component" value="Unassembled WGS sequence"/>
</dbReference>
<evidence type="ECO:0000313" key="1">
    <source>
        <dbReference type="EMBL" id="KAK3401742.1"/>
    </source>
</evidence>
<gene>
    <name evidence="1" type="ORF">B0T20DRAFT_475852</name>
</gene>
<proteinExistence type="predicted"/>
<name>A0AAE0PKX8_SORBR</name>
<dbReference type="EMBL" id="JAUTDP010000002">
    <property type="protein sequence ID" value="KAK3401742.1"/>
    <property type="molecule type" value="Genomic_DNA"/>
</dbReference>
<sequence>MATQVHSNIVAALDNIMQQFNTPIPSDGLLKKLTGNQLKAATATVEWSTYHKMTDAHRQQLETLFEIVHALDETSCGGWQPKPGEWSTRTEILKSILLSLASLIFVRTSTTITMGTYGAESLAKEQKKQMGAQLVAKEGVESLKADCDLIIKLVTKLTESPPAKKF</sequence>
<accession>A0AAE0PKX8</accession>